<dbReference type="RefSeq" id="WP_168962708.1">
    <property type="nucleotide sequence ID" value="NZ_JABAEW010000020.1"/>
</dbReference>
<dbReference type="GO" id="GO:0005975">
    <property type="term" value="P:carbohydrate metabolic process"/>
    <property type="evidence" value="ECO:0007669"/>
    <property type="project" value="InterPro"/>
</dbReference>
<feature type="domain" description="Glycosyl hydrolase family 78 alpha-rhamnosidase N-terminal" evidence="2">
    <location>
        <begin position="27"/>
        <end position="166"/>
    </location>
</feature>
<reference evidence="3 4" key="1">
    <citation type="submission" date="2020-04" db="EMBL/GenBank/DDBJ databases">
        <authorList>
            <person name="Hitch T.C.A."/>
            <person name="Wylensek D."/>
            <person name="Clavel T."/>
        </authorList>
    </citation>
    <scope>NUCLEOTIDE SEQUENCE [LARGE SCALE GENOMIC DNA]</scope>
    <source>
        <strain evidence="3 4">COR2-253-APC-1A</strain>
    </source>
</reference>
<gene>
    <name evidence="3" type="ORF">HF882_11540</name>
</gene>
<evidence type="ECO:0000259" key="1">
    <source>
        <dbReference type="Pfam" id="PF17389"/>
    </source>
</evidence>
<evidence type="ECO:0000313" key="3">
    <source>
        <dbReference type="EMBL" id="NMD87218.1"/>
    </source>
</evidence>
<dbReference type="InterPro" id="IPR049164">
    <property type="entry name" value="Glyco_hydro_78_N"/>
</dbReference>
<accession>A0A848AVJ9</accession>
<name>A0A848AVJ9_9BACT</name>
<dbReference type="Gene3D" id="1.50.10.10">
    <property type="match status" value="1"/>
</dbReference>
<proteinExistence type="predicted"/>
<dbReference type="Pfam" id="PF17389">
    <property type="entry name" value="Bac_rhamnosid6H"/>
    <property type="match status" value="1"/>
</dbReference>
<evidence type="ECO:0008006" key="5">
    <source>
        <dbReference type="Google" id="ProtNLM"/>
    </source>
</evidence>
<dbReference type="PANTHER" id="PTHR34987:SF6">
    <property type="entry name" value="ALPHA-L-RHAMNOSIDASE SIX-HAIRPIN GLYCOSIDASE DOMAIN-CONTAINING PROTEIN"/>
    <property type="match status" value="1"/>
</dbReference>
<dbReference type="Proteomes" id="UP000576225">
    <property type="component" value="Unassembled WGS sequence"/>
</dbReference>
<organism evidence="3 4">
    <name type="scientific">Victivallis vadensis</name>
    <dbReference type="NCBI Taxonomy" id="172901"/>
    <lineage>
        <taxon>Bacteria</taxon>
        <taxon>Pseudomonadati</taxon>
        <taxon>Lentisphaerota</taxon>
        <taxon>Lentisphaeria</taxon>
        <taxon>Victivallales</taxon>
        <taxon>Victivallaceae</taxon>
        <taxon>Victivallis</taxon>
    </lineage>
</organism>
<dbReference type="Pfam" id="PF21104">
    <property type="entry name" value="Glyco_hydro_78_N"/>
    <property type="match status" value="1"/>
</dbReference>
<comment type="caution">
    <text evidence="3">The sequence shown here is derived from an EMBL/GenBank/DDBJ whole genome shotgun (WGS) entry which is preliminary data.</text>
</comment>
<dbReference type="InterPro" id="IPR012341">
    <property type="entry name" value="6hp_glycosidase-like_sf"/>
</dbReference>
<protein>
    <recommendedName>
        <fullName evidence="5">Alpha-L-rhamnosidase-like protein</fullName>
    </recommendedName>
</protein>
<sequence>MYFKEVHRWAAEADRLLPELRHRRVAPVALVRPEADSAAWQGWKTVQAGELTEAVGAELPCSCEFTFDFGEYCVGHLELEFEFTRPVDAPFCFRAKFAETPFELASDFASYHGTLGRGWLQEQEFVYDDPSGVIRLPRRYAFRYLKFRVEAGSDAYRFRLKNICCDTTTSADWSKLPPPAPSCDGLDREIDRIGMATLAACMQECFEDGPKRDRRLWLGDLRLQALANYPSFGNLDLVKRCLLLFAAATGDEGRVPGCLYLKHPLPAAGNLLYDYQVLYGDMLLDYLRASGDREFVRDLWPVAKRQCELGFEEFEDDRLVEREDRWIFIDWQENLEKECAAHGVMIYALERTFELARELGIEAEVLEYPVVAERLRRMAVELWMDRESGFFRCGPDGQISWASQLWMALAGAVPRDQAADLLLRVIAEPAATGPGGPFLHNQMVLALEQFGRHEAARVLTRRYWGKMVEFGADTFWEVFVPSEPLRSPYRDPMINSHCHAWSTPVFNFRQSSGVNTPVSGRR</sequence>
<evidence type="ECO:0000259" key="2">
    <source>
        <dbReference type="Pfam" id="PF21104"/>
    </source>
</evidence>
<dbReference type="InterPro" id="IPR035396">
    <property type="entry name" value="Bac_rhamnosid6H"/>
</dbReference>
<evidence type="ECO:0000313" key="4">
    <source>
        <dbReference type="Proteomes" id="UP000576225"/>
    </source>
</evidence>
<feature type="domain" description="Alpha-L-rhamnosidase six-hairpin glycosidase" evidence="1">
    <location>
        <begin position="191"/>
        <end position="508"/>
    </location>
</feature>
<dbReference type="EMBL" id="JABAEW010000020">
    <property type="protein sequence ID" value="NMD87218.1"/>
    <property type="molecule type" value="Genomic_DNA"/>
</dbReference>
<dbReference type="PANTHER" id="PTHR34987">
    <property type="entry name" value="C, PUTATIVE (AFU_ORTHOLOGUE AFUA_3G02880)-RELATED"/>
    <property type="match status" value="1"/>
</dbReference>
<dbReference type="SUPFAM" id="SSF48208">
    <property type="entry name" value="Six-hairpin glycosidases"/>
    <property type="match status" value="1"/>
</dbReference>
<dbReference type="AlphaFoldDB" id="A0A848AVJ9"/>
<dbReference type="InterPro" id="IPR008928">
    <property type="entry name" value="6-hairpin_glycosidase_sf"/>
</dbReference>